<dbReference type="Proteomes" id="UP000244906">
    <property type="component" value="Unassembled WGS sequence"/>
</dbReference>
<feature type="transmembrane region" description="Helical" evidence="9">
    <location>
        <begin position="46"/>
        <end position="65"/>
    </location>
</feature>
<evidence type="ECO:0000256" key="3">
    <source>
        <dbReference type="ARBA" id="ARBA00022475"/>
    </source>
</evidence>
<feature type="domain" description="Tripartite ATP-independent periplasmic transporters DctQ component" evidence="10">
    <location>
        <begin position="20"/>
        <end position="150"/>
    </location>
</feature>
<evidence type="ECO:0000256" key="1">
    <source>
        <dbReference type="ARBA" id="ARBA00004429"/>
    </source>
</evidence>
<keyword evidence="5 9" id="KW-0812">Transmembrane</keyword>
<evidence type="ECO:0000256" key="5">
    <source>
        <dbReference type="ARBA" id="ARBA00022692"/>
    </source>
</evidence>
<dbReference type="Pfam" id="PF04290">
    <property type="entry name" value="DctQ"/>
    <property type="match status" value="1"/>
</dbReference>
<comment type="subunit">
    <text evidence="9">The complex comprises the extracytoplasmic solute receptor protein and the two transmembrane proteins.</text>
</comment>
<keyword evidence="6 9" id="KW-1133">Transmembrane helix</keyword>
<organism evidence="11 12">
    <name type="scientific">Pelagibaculum spongiae</name>
    <dbReference type="NCBI Taxonomy" id="2080658"/>
    <lineage>
        <taxon>Bacteria</taxon>
        <taxon>Pseudomonadati</taxon>
        <taxon>Pseudomonadota</taxon>
        <taxon>Gammaproteobacteria</taxon>
        <taxon>Oceanospirillales</taxon>
        <taxon>Pelagibaculum</taxon>
    </lineage>
</organism>
<keyword evidence="3" id="KW-1003">Cell membrane</keyword>
<dbReference type="EMBL" id="QDDL01000001">
    <property type="protein sequence ID" value="PVZ72598.1"/>
    <property type="molecule type" value="Genomic_DNA"/>
</dbReference>
<dbReference type="InterPro" id="IPR007387">
    <property type="entry name" value="TRAP_DctQ"/>
</dbReference>
<feature type="transmembrane region" description="Helical" evidence="9">
    <location>
        <begin position="86"/>
        <end position="106"/>
    </location>
</feature>
<dbReference type="GO" id="GO:0015740">
    <property type="term" value="P:C4-dicarboxylate transport"/>
    <property type="evidence" value="ECO:0007669"/>
    <property type="project" value="TreeGrafter"/>
</dbReference>
<keyword evidence="4 9" id="KW-0997">Cell inner membrane</keyword>
<evidence type="ECO:0000256" key="6">
    <source>
        <dbReference type="ARBA" id="ARBA00022989"/>
    </source>
</evidence>
<dbReference type="PANTHER" id="PTHR35011">
    <property type="entry name" value="2,3-DIKETO-L-GULONATE TRAP TRANSPORTER SMALL PERMEASE PROTEIN YIAM"/>
    <property type="match status" value="1"/>
</dbReference>
<feature type="transmembrane region" description="Helical" evidence="9">
    <location>
        <begin position="126"/>
        <end position="150"/>
    </location>
</feature>
<evidence type="ECO:0000256" key="7">
    <source>
        <dbReference type="ARBA" id="ARBA00023136"/>
    </source>
</evidence>
<proteinExistence type="inferred from homology"/>
<dbReference type="PANTHER" id="PTHR35011:SF2">
    <property type="entry name" value="2,3-DIKETO-L-GULONATE TRAP TRANSPORTER SMALL PERMEASE PROTEIN YIAM"/>
    <property type="match status" value="1"/>
</dbReference>
<evidence type="ECO:0000256" key="4">
    <source>
        <dbReference type="ARBA" id="ARBA00022519"/>
    </source>
</evidence>
<comment type="caution">
    <text evidence="11">The sequence shown here is derived from an EMBL/GenBank/DDBJ whole genome shotgun (WGS) entry which is preliminary data.</text>
</comment>
<accession>A0A2V1H5R3</accession>
<dbReference type="GO" id="GO:0022857">
    <property type="term" value="F:transmembrane transporter activity"/>
    <property type="evidence" value="ECO:0007669"/>
    <property type="project" value="UniProtKB-UniRule"/>
</dbReference>
<evidence type="ECO:0000259" key="10">
    <source>
        <dbReference type="Pfam" id="PF04290"/>
    </source>
</evidence>
<dbReference type="InterPro" id="IPR055348">
    <property type="entry name" value="DctQ"/>
</dbReference>
<dbReference type="AlphaFoldDB" id="A0A2V1H5R3"/>
<protein>
    <recommendedName>
        <fullName evidence="9">TRAP transporter small permease protein</fullName>
    </recommendedName>
</protein>
<keyword evidence="7 9" id="KW-0472">Membrane</keyword>
<dbReference type="GO" id="GO:0005886">
    <property type="term" value="C:plasma membrane"/>
    <property type="evidence" value="ECO:0007669"/>
    <property type="project" value="UniProtKB-SubCell"/>
</dbReference>
<keyword evidence="12" id="KW-1185">Reference proteome</keyword>
<evidence type="ECO:0000313" key="11">
    <source>
        <dbReference type="EMBL" id="PVZ72598.1"/>
    </source>
</evidence>
<gene>
    <name evidence="11" type="ORF">DC094_02865</name>
</gene>
<comment type="similarity">
    <text evidence="8 9">Belongs to the TRAP transporter small permease family.</text>
</comment>
<evidence type="ECO:0000256" key="2">
    <source>
        <dbReference type="ARBA" id="ARBA00022448"/>
    </source>
</evidence>
<comment type="function">
    <text evidence="9">Part of the tripartite ATP-independent periplasmic (TRAP) transport system.</text>
</comment>
<sequence>MLQKLHRFEENLLCTLLGLMTALVAVEVVLRFFFNTGLLWAQEVTLYISAWFVLLGASYGIRVGAHIGVDAFIRLMPPLPRKILSSIAVACCLIYCGLFIYGSWIYLAKMKLIELEMEDLPIPKWIAMSVLVIGFVLLAIRFLILLWNIITDKQDGFKLADEAKESLELAQKTDEEVKSEGVR</sequence>
<evidence type="ECO:0000256" key="8">
    <source>
        <dbReference type="ARBA" id="ARBA00038436"/>
    </source>
</evidence>
<evidence type="ECO:0000313" key="12">
    <source>
        <dbReference type="Proteomes" id="UP000244906"/>
    </source>
</evidence>
<dbReference type="OrthoDB" id="9791324at2"/>
<name>A0A2V1H5R3_9GAMM</name>
<keyword evidence="2 9" id="KW-0813">Transport</keyword>
<evidence type="ECO:0000256" key="9">
    <source>
        <dbReference type="RuleBase" id="RU369079"/>
    </source>
</evidence>
<comment type="subcellular location">
    <subcellularLocation>
        <location evidence="1 9">Cell inner membrane</location>
        <topology evidence="1 9">Multi-pass membrane protein</topology>
    </subcellularLocation>
</comment>
<reference evidence="11 12" key="1">
    <citation type="submission" date="2018-04" db="EMBL/GenBank/DDBJ databases">
        <title>Thalassorhabdus spongiae gen. nov., sp. nov., isolated from a marine sponge in South-West Iceland.</title>
        <authorList>
            <person name="Knobloch S."/>
            <person name="Daussin A."/>
            <person name="Johannsson R."/>
            <person name="Marteinsson V.T."/>
        </authorList>
    </citation>
    <scope>NUCLEOTIDE SEQUENCE [LARGE SCALE GENOMIC DNA]</scope>
    <source>
        <strain evidence="11 12">Hp12</strain>
    </source>
</reference>
<feature type="transmembrane region" description="Helical" evidence="9">
    <location>
        <begin position="12"/>
        <end position="34"/>
    </location>
</feature>